<dbReference type="Gene3D" id="1.10.10.60">
    <property type="entry name" value="Homeodomain-like"/>
    <property type="match status" value="1"/>
</dbReference>
<dbReference type="Pfam" id="PF12833">
    <property type="entry name" value="HTH_18"/>
    <property type="match status" value="1"/>
</dbReference>
<reference evidence="5" key="1">
    <citation type="submission" date="2021-01" db="EMBL/GenBank/DDBJ databases">
        <title>Whole genome shotgun sequence of Spirilliplanes yamanashiensis NBRC 15828.</title>
        <authorList>
            <person name="Komaki H."/>
            <person name="Tamura T."/>
        </authorList>
    </citation>
    <scope>NUCLEOTIDE SEQUENCE</scope>
    <source>
        <strain evidence="5">NBRC 15828</strain>
    </source>
</reference>
<dbReference type="PROSITE" id="PS01124">
    <property type="entry name" value="HTH_ARAC_FAMILY_2"/>
    <property type="match status" value="1"/>
</dbReference>
<organism evidence="5 6">
    <name type="scientific">Spirilliplanes yamanashiensis</name>
    <dbReference type="NCBI Taxonomy" id="42233"/>
    <lineage>
        <taxon>Bacteria</taxon>
        <taxon>Bacillati</taxon>
        <taxon>Actinomycetota</taxon>
        <taxon>Actinomycetes</taxon>
        <taxon>Micromonosporales</taxon>
        <taxon>Micromonosporaceae</taxon>
        <taxon>Spirilliplanes</taxon>
    </lineage>
</organism>
<evidence type="ECO:0000313" key="5">
    <source>
        <dbReference type="EMBL" id="GIJ02822.1"/>
    </source>
</evidence>
<evidence type="ECO:0000313" key="6">
    <source>
        <dbReference type="Proteomes" id="UP000652013"/>
    </source>
</evidence>
<evidence type="ECO:0000256" key="2">
    <source>
        <dbReference type="ARBA" id="ARBA00023125"/>
    </source>
</evidence>
<dbReference type="Proteomes" id="UP000652013">
    <property type="component" value="Unassembled WGS sequence"/>
</dbReference>
<proteinExistence type="predicted"/>
<dbReference type="Pfam" id="PF14525">
    <property type="entry name" value="AraC_binding_2"/>
    <property type="match status" value="1"/>
</dbReference>
<evidence type="ECO:0000256" key="3">
    <source>
        <dbReference type="ARBA" id="ARBA00023163"/>
    </source>
</evidence>
<sequence length="335" mass="35131">MDVTGAAVVRLTTTDLDEAREVCGAHLYPRTLRLTDPAAGFAARFAFLHAGPFTVGDMRYGAEIAGACGELGDYHVNLPLTGSFAAAQAGRPVTGAPGHAGVYRPVGDTVLHRSGADCHFIALRLRRAAVEGQLAAELDRPVRGPIRLSARMDTRAGHGRICAGLIRWFAAGIEEPAGLAQCPAVADPLAEALIAALLLSTGHQFRDALAAVDPATGGAPACPARALTRVADAVRADPARAYTAGELARIAGVGVPTLRHGFRRRFGVGPMSFVWRERLAAARAELLAADAPVDLADGLVAAVARRWGFGHPARFAARYRSRYGVGPRDTLRGEG</sequence>
<evidence type="ECO:0000259" key="4">
    <source>
        <dbReference type="PROSITE" id="PS01124"/>
    </source>
</evidence>
<dbReference type="AlphaFoldDB" id="A0A8J3Y7N6"/>
<keyword evidence="1" id="KW-0805">Transcription regulation</keyword>
<keyword evidence="2" id="KW-0238">DNA-binding</keyword>
<feature type="domain" description="HTH araC/xylS-type" evidence="4">
    <location>
        <begin position="228"/>
        <end position="333"/>
    </location>
</feature>
<keyword evidence="3" id="KW-0804">Transcription</keyword>
<evidence type="ECO:0000256" key="1">
    <source>
        <dbReference type="ARBA" id="ARBA00023015"/>
    </source>
</evidence>
<dbReference type="GO" id="GO:0003700">
    <property type="term" value="F:DNA-binding transcription factor activity"/>
    <property type="evidence" value="ECO:0007669"/>
    <property type="project" value="InterPro"/>
</dbReference>
<dbReference type="GO" id="GO:0043565">
    <property type="term" value="F:sequence-specific DNA binding"/>
    <property type="evidence" value="ECO:0007669"/>
    <property type="project" value="InterPro"/>
</dbReference>
<comment type="caution">
    <text evidence="5">The sequence shown here is derived from an EMBL/GenBank/DDBJ whole genome shotgun (WGS) entry which is preliminary data.</text>
</comment>
<protein>
    <submittedName>
        <fullName evidence="5">AraC family transcriptional regulator</fullName>
    </submittedName>
</protein>
<dbReference type="PANTHER" id="PTHR46796">
    <property type="entry name" value="HTH-TYPE TRANSCRIPTIONAL ACTIVATOR RHAS-RELATED"/>
    <property type="match status" value="1"/>
</dbReference>
<dbReference type="EMBL" id="BOOY01000016">
    <property type="protein sequence ID" value="GIJ02822.1"/>
    <property type="molecule type" value="Genomic_DNA"/>
</dbReference>
<dbReference type="InterPro" id="IPR018060">
    <property type="entry name" value="HTH_AraC"/>
</dbReference>
<accession>A0A8J3Y7N6</accession>
<dbReference type="SMART" id="SM00342">
    <property type="entry name" value="HTH_ARAC"/>
    <property type="match status" value="1"/>
</dbReference>
<dbReference type="RefSeq" id="WP_203938120.1">
    <property type="nucleotide sequence ID" value="NZ_BAAAGJ010000005.1"/>
</dbReference>
<keyword evidence="6" id="KW-1185">Reference proteome</keyword>
<name>A0A8J3Y7N6_9ACTN</name>
<gene>
    <name evidence="5" type="ORF">Sya03_21740</name>
</gene>
<dbReference type="InterPro" id="IPR050204">
    <property type="entry name" value="AraC_XylS_family_regulators"/>
</dbReference>
<dbReference type="InterPro" id="IPR035418">
    <property type="entry name" value="AraC-bd_2"/>
</dbReference>
<dbReference type="PANTHER" id="PTHR46796:SF12">
    <property type="entry name" value="HTH-TYPE DNA-BINDING TRANSCRIPTIONAL ACTIVATOR EUTR"/>
    <property type="match status" value="1"/>
</dbReference>